<evidence type="ECO:0000313" key="3">
    <source>
        <dbReference type="Proteomes" id="UP001214628"/>
    </source>
</evidence>
<proteinExistence type="inferred from homology"/>
<dbReference type="PANTHER" id="PTHR21314">
    <property type="entry name" value="QUEUOSINE 5'-PHOSPHATE N-GLYCOSYLASE_HYDROLASE-RELATED"/>
    <property type="match status" value="1"/>
</dbReference>
<evidence type="ECO:0000313" key="2">
    <source>
        <dbReference type="EMBL" id="WFD43453.1"/>
    </source>
</evidence>
<gene>
    <name evidence="2" type="ORF">MPSI1_002115</name>
</gene>
<name>A0AAF0JE91_9BASI</name>
<dbReference type="InterPro" id="IPR019438">
    <property type="entry name" value="Q_salvage"/>
</dbReference>
<reference evidence="2" key="1">
    <citation type="submission" date="2023-02" db="EMBL/GenBank/DDBJ databases">
        <title>Mating type loci evolution in Malassezia.</title>
        <authorList>
            <person name="Coelho M.A."/>
        </authorList>
    </citation>
    <scope>NUCLEOTIDE SEQUENCE</scope>
    <source>
        <strain evidence="2">CBS 14136</strain>
    </source>
</reference>
<dbReference type="AlphaFoldDB" id="A0AAF0JE91"/>
<sequence>MQNRVEEVRASCEFAKDKSNIAISDDRIRDFFAKLDSDRFQKLKNEHGLVFPLKFPSFAEEINFISVLSLLNACSGYRQAFHNATGHGAADNIRRLLLGMYLSDEKALSAENLSKVTATQLATVLGVATHTESQHPTLPFVTIGNIGGPLQEPLELIADACKTAGQFLEKNGQKSLGEYVLNACSEAQHTANLESHILDSIVCVPGFEDACTLEDRPVYIYKKAFYLLNALRGQVVGRLASDAPPIAHQLAEKWRNGFSQPIPMFVDNVIPTLLRHFGVLDLGSCSSEALREWTVSDKEIPLHRDDAYRIRAASTQSDSYDGG</sequence>
<dbReference type="PANTHER" id="PTHR21314:SF1">
    <property type="entry name" value="QUEUOSINE SALVAGE PROTEIN"/>
    <property type="match status" value="1"/>
</dbReference>
<dbReference type="EMBL" id="CP118376">
    <property type="protein sequence ID" value="WFD43453.1"/>
    <property type="molecule type" value="Genomic_DNA"/>
</dbReference>
<organism evidence="2 3">
    <name type="scientific">Malassezia psittaci</name>
    <dbReference type="NCBI Taxonomy" id="1821823"/>
    <lineage>
        <taxon>Eukaryota</taxon>
        <taxon>Fungi</taxon>
        <taxon>Dikarya</taxon>
        <taxon>Basidiomycota</taxon>
        <taxon>Ustilaginomycotina</taxon>
        <taxon>Malasseziomycetes</taxon>
        <taxon>Malasseziales</taxon>
        <taxon>Malasseziaceae</taxon>
        <taxon>Malassezia</taxon>
    </lineage>
</organism>
<dbReference type="GO" id="GO:0006400">
    <property type="term" value="P:tRNA modification"/>
    <property type="evidence" value="ECO:0007669"/>
    <property type="project" value="TreeGrafter"/>
</dbReference>
<evidence type="ECO:0000256" key="1">
    <source>
        <dbReference type="RuleBase" id="RU365002"/>
    </source>
</evidence>
<keyword evidence="3" id="KW-1185">Reference proteome</keyword>
<comment type="catalytic activity">
    <reaction evidence="1">
        <text>queuosine 5'-phosphate + H2O = queuine + D-ribose 5-phosphate</text>
        <dbReference type="Rhea" id="RHEA:75387"/>
        <dbReference type="ChEBI" id="CHEBI:15377"/>
        <dbReference type="ChEBI" id="CHEBI:17433"/>
        <dbReference type="ChEBI" id="CHEBI:78346"/>
        <dbReference type="ChEBI" id="CHEBI:194371"/>
    </reaction>
    <physiologicalReaction direction="left-to-right" evidence="1">
        <dbReference type="Rhea" id="RHEA:75388"/>
    </physiologicalReaction>
</comment>
<dbReference type="EC" id="3.2.2.-" evidence="1"/>
<comment type="function">
    <text evidence="1">Catalyzes the hydrolysis of queuosine 5'-phosphate, releasing the nucleobase queuine (q). Is required for salvage of queuine from exogenous queuosine (Q) that is imported and then converted to queuosine 5'-phosphate intracellularly.</text>
</comment>
<comment type="similarity">
    <text evidence="1">Belongs to the QNG1 protein family.</text>
</comment>
<dbReference type="Pfam" id="PF10343">
    <property type="entry name" value="Q_salvage"/>
    <property type="match status" value="1"/>
</dbReference>
<dbReference type="Proteomes" id="UP001214628">
    <property type="component" value="Chromosome 2"/>
</dbReference>
<dbReference type="GO" id="GO:0016787">
    <property type="term" value="F:hydrolase activity"/>
    <property type="evidence" value="ECO:0007669"/>
    <property type="project" value="UniProtKB-KW"/>
</dbReference>
<protein>
    <recommendedName>
        <fullName evidence="1">Queuosine 5'-phosphate N-glycosylase/hydrolase</fullName>
        <ecNumber evidence="1">3.2.2.-</ecNumber>
    </recommendedName>
    <alternativeName>
        <fullName evidence="1">Queuosine-nucleotide N-glycosylase/hydrolase</fullName>
    </alternativeName>
</protein>
<keyword evidence="1" id="KW-0378">Hydrolase</keyword>
<accession>A0AAF0JE91</accession>